<sequence length="596" mass="67588">MESLPTLHLLTTSIIMNGLVVSLSVVCLLHYILTIHRRKQAEEELKQTLKQVEYVQFELDGLKLSHNLSRLENRLLRDILGTPDIRIYIDTLFERLLPNTQEGLCALYSIENEKQTVLNYRGERSSFATKGIPRDLLEQMRGEHTLKLEQKDLEQSGLLKFVNRETRPFLDKVFIFTTPEIDGIRYLFITSALYPSNVNLNEQLEFTRRLVRGIDIRLRQQGQLQEQLEQLQLTQVKLEMQNLIGSNLQGFLQKLVELTETDRCMLYLVENEKQELRKAPLIKLEHGPGNNPNLEFKRSKDEYYLATLVKMSNKDFINLNKASLEKVKITETINQAILLSLRSQDGNLLAVACLTRSSCLPYSPRHVEFVQWASPLIADCVSKTLSEAIVRRKATLDGLTKIANRRTFDERITQELFVAKSQQTTCSLVLIDLDHFKNINDRHGHQVGDTVLKETADILKRITNQTRTNDSVLVARYGGEEMAILLPGVSAAGALRITESIRKARETTPGLSEHGEFLITMSSGISSFPENASDVEGMIKAADEALYKAKHAGRNQTLVSTTSEKDRAIEGPKGLTSQVKPKLRQSEKASPAMYQN</sequence>
<dbReference type="RefSeq" id="WP_144995480.1">
    <property type="nucleotide sequence ID" value="NZ_CP036281.1"/>
</dbReference>
<name>A0A518CLZ8_9PLAN</name>
<dbReference type="CDD" id="cd01949">
    <property type="entry name" value="GGDEF"/>
    <property type="match status" value="1"/>
</dbReference>
<dbReference type="OrthoDB" id="244535at2"/>
<dbReference type="InterPro" id="IPR043128">
    <property type="entry name" value="Rev_trsase/Diguanyl_cyclase"/>
</dbReference>
<evidence type="ECO:0000256" key="4">
    <source>
        <dbReference type="SAM" id="Phobius"/>
    </source>
</evidence>
<dbReference type="KEGG" id="plon:Pla110_19690"/>
<evidence type="ECO:0000313" key="6">
    <source>
        <dbReference type="EMBL" id="QDU80245.1"/>
    </source>
</evidence>
<dbReference type="SUPFAM" id="SSF55781">
    <property type="entry name" value="GAF domain-like"/>
    <property type="match status" value="1"/>
</dbReference>
<feature type="transmembrane region" description="Helical" evidence="4">
    <location>
        <begin position="14"/>
        <end position="33"/>
    </location>
</feature>
<evidence type="ECO:0000256" key="1">
    <source>
        <dbReference type="ARBA" id="ARBA00012528"/>
    </source>
</evidence>
<feature type="domain" description="GGDEF" evidence="5">
    <location>
        <begin position="424"/>
        <end position="562"/>
    </location>
</feature>
<gene>
    <name evidence="6" type="primary">cph2</name>
    <name evidence="6" type="ORF">Pla110_19690</name>
</gene>
<accession>A0A518CLZ8</accession>
<dbReference type="Proteomes" id="UP000317178">
    <property type="component" value="Chromosome"/>
</dbReference>
<dbReference type="Gene3D" id="3.30.70.270">
    <property type="match status" value="1"/>
</dbReference>
<dbReference type="GO" id="GO:0052621">
    <property type="term" value="F:diguanylate cyclase activity"/>
    <property type="evidence" value="ECO:0007669"/>
    <property type="project" value="UniProtKB-EC"/>
</dbReference>
<organism evidence="6 7">
    <name type="scientific">Polystyrenella longa</name>
    <dbReference type="NCBI Taxonomy" id="2528007"/>
    <lineage>
        <taxon>Bacteria</taxon>
        <taxon>Pseudomonadati</taxon>
        <taxon>Planctomycetota</taxon>
        <taxon>Planctomycetia</taxon>
        <taxon>Planctomycetales</taxon>
        <taxon>Planctomycetaceae</taxon>
        <taxon>Polystyrenella</taxon>
    </lineage>
</organism>
<keyword evidence="4" id="KW-0812">Transmembrane</keyword>
<evidence type="ECO:0000256" key="3">
    <source>
        <dbReference type="SAM" id="MobiDB-lite"/>
    </source>
</evidence>
<feature type="region of interest" description="Disordered" evidence="3">
    <location>
        <begin position="557"/>
        <end position="596"/>
    </location>
</feature>
<dbReference type="EMBL" id="CP036281">
    <property type="protein sequence ID" value="QDU80245.1"/>
    <property type="molecule type" value="Genomic_DNA"/>
</dbReference>
<dbReference type="GO" id="GO:0043709">
    <property type="term" value="P:cell adhesion involved in single-species biofilm formation"/>
    <property type="evidence" value="ECO:0007669"/>
    <property type="project" value="TreeGrafter"/>
</dbReference>
<dbReference type="EC" id="2.7.7.65" evidence="1"/>
<keyword evidence="4" id="KW-1133">Transmembrane helix</keyword>
<dbReference type="NCBIfam" id="TIGR00254">
    <property type="entry name" value="GGDEF"/>
    <property type="match status" value="1"/>
</dbReference>
<comment type="catalytic activity">
    <reaction evidence="2">
        <text>2 GTP = 3',3'-c-di-GMP + 2 diphosphate</text>
        <dbReference type="Rhea" id="RHEA:24898"/>
        <dbReference type="ChEBI" id="CHEBI:33019"/>
        <dbReference type="ChEBI" id="CHEBI:37565"/>
        <dbReference type="ChEBI" id="CHEBI:58805"/>
        <dbReference type="EC" id="2.7.7.65"/>
    </reaction>
</comment>
<evidence type="ECO:0000256" key="2">
    <source>
        <dbReference type="ARBA" id="ARBA00034247"/>
    </source>
</evidence>
<keyword evidence="7" id="KW-1185">Reference proteome</keyword>
<dbReference type="PANTHER" id="PTHR45138">
    <property type="entry name" value="REGULATORY COMPONENTS OF SENSORY TRANSDUCTION SYSTEM"/>
    <property type="match status" value="1"/>
</dbReference>
<dbReference type="InterPro" id="IPR029016">
    <property type="entry name" value="GAF-like_dom_sf"/>
</dbReference>
<dbReference type="GO" id="GO:0005886">
    <property type="term" value="C:plasma membrane"/>
    <property type="evidence" value="ECO:0007669"/>
    <property type="project" value="TreeGrafter"/>
</dbReference>
<dbReference type="AlphaFoldDB" id="A0A518CLZ8"/>
<dbReference type="PROSITE" id="PS50887">
    <property type="entry name" value="GGDEF"/>
    <property type="match status" value="1"/>
</dbReference>
<evidence type="ECO:0000313" key="7">
    <source>
        <dbReference type="Proteomes" id="UP000317178"/>
    </source>
</evidence>
<proteinExistence type="predicted"/>
<dbReference type="SUPFAM" id="SSF55073">
    <property type="entry name" value="Nucleotide cyclase"/>
    <property type="match status" value="1"/>
</dbReference>
<evidence type="ECO:0000259" key="5">
    <source>
        <dbReference type="PROSITE" id="PS50887"/>
    </source>
</evidence>
<keyword evidence="4" id="KW-0472">Membrane</keyword>
<reference evidence="6 7" key="1">
    <citation type="submission" date="2019-02" db="EMBL/GenBank/DDBJ databases">
        <title>Deep-cultivation of Planctomycetes and their phenomic and genomic characterization uncovers novel biology.</title>
        <authorList>
            <person name="Wiegand S."/>
            <person name="Jogler M."/>
            <person name="Boedeker C."/>
            <person name="Pinto D."/>
            <person name="Vollmers J."/>
            <person name="Rivas-Marin E."/>
            <person name="Kohn T."/>
            <person name="Peeters S.H."/>
            <person name="Heuer A."/>
            <person name="Rast P."/>
            <person name="Oberbeckmann S."/>
            <person name="Bunk B."/>
            <person name="Jeske O."/>
            <person name="Meyerdierks A."/>
            <person name="Storesund J.E."/>
            <person name="Kallscheuer N."/>
            <person name="Luecker S."/>
            <person name="Lage O.M."/>
            <person name="Pohl T."/>
            <person name="Merkel B.J."/>
            <person name="Hornburger P."/>
            <person name="Mueller R.-W."/>
            <person name="Bruemmer F."/>
            <person name="Labrenz M."/>
            <person name="Spormann A.M."/>
            <person name="Op den Camp H."/>
            <person name="Overmann J."/>
            <person name="Amann R."/>
            <person name="Jetten M.S.M."/>
            <person name="Mascher T."/>
            <person name="Medema M.H."/>
            <person name="Devos D.P."/>
            <person name="Kaster A.-K."/>
            <person name="Ovreas L."/>
            <person name="Rohde M."/>
            <person name="Galperin M.Y."/>
            <person name="Jogler C."/>
        </authorList>
    </citation>
    <scope>NUCLEOTIDE SEQUENCE [LARGE SCALE GENOMIC DNA]</scope>
    <source>
        <strain evidence="6 7">Pla110</strain>
    </source>
</reference>
<dbReference type="InterPro" id="IPR000160">
    <property type="entry name" value="GGDEF_dom"/>
</dbReference>
<dbReference type="Gene3D" id="3.30.450.40">
    <property type="match status" value="1"/>
</dbReference>
<dbReference type="PANTHER" id="PTHR45138:SF9">
    <property type="entry name" value="DIGUANYLATE CYCLASE DGCM-RELATED"/>
    <property type="match status" value="1"/>
</dbReference>
<dbReference type="InterPro" id="IPR050469">
    <property type="entry name" value="Diguanylate_Cyclase"/>
</dbReference>
<dbReference type="GO" id="GO:1902201">
    <property type="term" value="P:negative regulation of bacterial-type flagellum-dependent cell motility"/>
    <property type="evidence" value="ECO:0007669"/>
    <property type="project" value="TreeGrafter"/>
</dbReference>
<dbReference type="FunFam" id="3.30.70.270:FF:000001">
    <property type="entry name" value="Diguanylate cyclase domain protein"/>
    <property type="match status" value="1"/>
</dbReference>
<dbReference type="Pfam" id="PF00990">
    <property type="entry name" value="GGDEF"/>
    <property type="match status" value="1"/>
</dbReference>
<dbReference type="SMART" id="SM00267">
    <property type="entry name" value="GGDEF"/>
    <property type="match status" value="1"/>
</dbReference>
<protein>
    <recommendedName>
        <fullName evidence="1">diguanylate cyclase</fullName>
        <ecNumber evidence="1">2.7.7.65</ecNumber>
    </recommendedName>
</protein>
<dbReference type="InterPro" id="IPR029787">
    <property type="entry name" value="Nucleotide_cyclase"/>
</dbReference>